<dbReference type="SUPFAM" id="SSF101801">
    <property type="entry name" value="Surface presentation of antigens (SPOA)"/>
    <property type="match status" value="1"/>
</dbReference>
<proteinExistence type="inferred from homology"/>
<dbReference type="InterPro" id="IPR001172">
    <property type="entry name" value="FliN_T3SS_HrcQb"/>
</dbReference>
<dbReference type="NCBIfam" id="TIGR02480">
    <property type="entry name" value="fliN"/>
    <property type="match status" value="1"/>
</dbReference>
<sequence>MTKDNNNVDQELTLEALYDVPVQVSVVLGRTTMQLSHILKLGRGAVIELERGVGEPIDVYVNNKIVAKGEIVVVDSKIGVTLTEVVASDKER</sequence>
<dbReference type="PRINTS" id="PR00956">
    <property type="entry name" value="FLGMOTORFLIN"/>
</dbReference>
<keyword evidence="6 7" id="KW-0472">Membrane</keyword>
<dbReference type="Gene3D" id="2.30.330.10">
    <property type="entry name" value="SpoA-like"/>
    <property type="match status" value="1"/>
</dbReference>
<feature type="domain" description="Flagellar motor switch protein FliN-like C-terminal" evidence="8">
    <location>
        <begin position="16"/>
        <end position="86"/>
    </location>
</feature>
<keyword evidence="7" id="KW-0975">Bacterial flagellum</keyword>
<evidence type="ECO:0000256" key="4">
    <source>
        <dbReference type="ARBA" id="ARBA00022500"/>
    </source>
</evidence>
<evidence type="ECO:0000259" key="8">
    <source>
        <dbReference type="Pfam" id="PF01052"/>
    </source>
</evidence>
<dbReference type="InterPro" id="IPR001543">
    <property type="entry name" value="FliN-like_C"/>
</dbReference>
<evidence type="ECO:0000256" key="5">
    <source>
        <dbReference type="ARBA" id="ARBA00022779"/>
    </source>
</evidence>
<keyword evidence="10" id="KW-1185">Reference proteome</keyword>
<comment type="function">
    <text evidence="7">FliN is one of three proteins (FliG, FliN, FliM) that form the rotor-mounted switch complex (C ring), located at the base of the basal body. This complex interacts with the CheY and CheZ chemotaxis proteins, in addition to contacting components of the motor that determine the direction of flagellar rotation.</text>
</comment>
<comment type="subcellular location">
    <subcellularLocation>
        <location evidence="7">Cell membrane</location>
        <topology evidence="7">Peripheral membrane protein</topology>
        <orientation evidence="7">Cytoplasmic side</orientation>
    </subcellularLocation>
    <subcellularLocation>
        <location evidence="7">Bacterial flagellum basal body</location>
    </subcellularLocation>
</comment>
<dbReference type="InterPro" id="IPR012826">
    <property type="entry name" value="FliN"/>
</dbReference>
<dbReference type="Pfam" id="PF01052">
    <property type="entry name" value="FliMN_C"/>
    <property type="match status" value="1"/>
</dbReference>
<evidence type="ECO:0000256" key="6">
    <source>
        <dbReference type="ARBA" id="ARBA00023136"/>
    </source>
</evidence>
<keyword evidence="4 7" id="KW-0145">Chemotaxis</keyword>
<dbReference type="PANTHER" id="PTHR43484">
    <property type="match status" value="1"/>
</dbReference>
<gene>
    <name evidence="9" type="ORF">Trichorick_00845</name>
</gene>
<reference evidence="9 10" key="1">
    <citation type="submission" date="2022-10" db="EMBL/GenBank/DDBJ databases">
        <title>Host association and intracellularity evolved multiple times independently in the Rickettsiales.</title>
        <authorList>
            <person name="Castelli M."/>
            <person name="Nardi T."/>
            <person name="Gammuto L."/>
            <person name="Bellinzona G."/>
            <person name="Sabaneyeva E."/>
            <person name="Potekhin A."/>
            <person name="Serra V."/>
            <person name="Petroni G."/>
            <person name="Sassera D."/>
        </authorList>
    </citation>
    <scope>NUCLEOTIDE SEQUENCE [LARGE SCALE GENOMIC DNA]</scope>
    <source>
        <strain evidence="9 10">Kr 154-4</strain>
    </source>
</reference>
<evidence type="ECO:0000256" key="1">
    <source>
        <dbReference type="ARBA" id="ARBA00009226"/>
    </source>
</evidence>
<organism evidence="9 10">
    <name type="scientific">Candidatus Trichorickettsia mobilis</name>
    <dbReference type="NCBI Taxonomy" id="1346319"/>
    <lineage>
        <taxon>Bacteria</taxon>
        <taxon>Pseudomonadati</taxon>
        <taxon>Pseudomonadota</taxon>
        <taxon>Alphaproteobacteria</taxon>
        <taxon>Rickettsiales</taxon>
        <taxon>Rickettsiaceae</taxon>
        <taxon>Rickettsieae</taxon>
        <taxon>Candidatus Trichorickettsia</taxon>
    </lineage>
</organism>
<keyword evidence="9" id="KW-0969">Cilium</keyword>
<evidence type="ECO:0000313" key="9">
    <source>
        <dbReference type="EMBL" id="WPY00955.1"/>
    </source>
</evidence>
<evidence type="ECO:0000256" key="2">
    <source>
        <dbReference type="ARBA" id="ARBA00021897"/>
    </source>
</evidence>
<keyword evidence="5 7" id="KW-0283">Flagellar rotation</keyword>
<name>A0ABZ0UUV4_9RICK</name>
<dbReference type="EMBL" id="CP112932">
    <property type="protein sequence ID" value="WPY00955.1"/>
    <property type="molecule type" value="Genomic_DNA"/>
</dbReference>
<keyword evidence="3 7" id="KW-1003">Cell membrane</keyword>
<dbReference type="RefSeq" id="WP_323737776.1">
    <property type="nucleotide sequence ID" value="NZ_CP112932.1"/>
</dbReference>
<dbReference type="InterPro" id="IPR036429">
    <property type="entry name" value="SpoA-like_sf"/>
</dbReference>
<keyword evidence="9" id="KW-0966">Cell projection</keyword>
<protein>
    <recommendedName>
        <fullName evidence="2 7">Flagellar motor switch protein FliN</fullName>
    </recommendedName>
</protein>
<comment type="similarity">
    <text evidence="1 7">Belongs to the FliN/MopA/SpaO family.</text>
</comment>
<dbReference type="InterPro" id="IPR051469">
    <property type="entry name" value="FliN/MopA/SpaO"/>
</dbReference>
<keyword evidence="9" id="KW-0282">Flagellum</keyword>
<accession>A0ABZ0UUV4</accession>
<dbReference type="Proteomes" id="UP001326613">
    <property type="component" value="Chromosome"/>
</dbReference>
<evidence type="ECO:0000313" key="10">
    <source>
        <dbReference type="Proteomes" id="UP001326613"/>
    </source>
</evidence>
<evidence type="ECO:0000256" key="3">
    <source>
        <dbReference type="ARBA" id="ARBA00022475"/>
    </source>
</evidence>
<dbReference type="PANTHER" id="PTHR43484:SF1">
    <property type="entry name" value="FLAGELLAR MOTOR SWITCH PROTEIN FLIN"/>
    <property type="match status" value="1"/>
</dbReference>
<evidence type="ECO:0000256" key="7">
    <source>
        <dbReference type="RuleBase" id="RU362074"/>
    </source>
</evidence>